<dbReference type="Gene3D" id="3.40.50.10140">
    <property type="entry name" value="Toll/interleukin-1 receptor homology (TIR) domain"/>
    <property type="match status" value="1"/>
</dbReference>
<reference evidence="1" key="2">
    <citation type="submission" date="2023-05" db="EMBL/GenBank/DDBJ databases">
        <authorList>
            <person name="Schelkunov M.I."/>
        </authorList>
    </citation>
    <scope>NUCLEOTIDE SEQUENCE</scope>
    <source>
        <strain evidence="1">Hsosn_3</strain>
        <tissue evidence="1">Leaf</tissue>
    </source>
</reference>
<accession>A0AAD8IUB9</accession>
<organism evidence="1 2">
    <name type="scientific">Heracleum sosnowskyi</name>
    <dbReference type="NCBI Taxonomy" id="360622"/>
    <lineage>
        <taxon>Eukaryota</taxon>
        <taxon>Viridiplantae</taxon>
        <taxon>Streptophyta</taxon>
        <taxon>Embryophyta</taxon>
        <taxon>Tracheophyta</taxon>
        <taxon>Spermatophyta</taxon>
        <taxon>Magnoliopsida</taxon>
        <taxon>eudicotyledons</taxon>
        <taxon>Gunneridae</taxon>
        <taxon>Pentapetalae</taxon>
        <taxon>asterids</taxon>
        <taxon>campanulids</taxon>
        <taxon>Apiales</taxon>
        <taxon>Apiaceae</taxon>
        <taxon>Apioideae</taxon>
        <taxon>apioid superclade</taxon>
        <taxon>Tordylieae</taxon>
        <taxon>Tordyliinae</taxon>
        <taxon>Heracleum</taxon>
    </lineage>
</organism>
<comment type="caution">
    <text evidence="1">The sequence shown here is derived from an EMBL/GenBank/DDBJ whole genome shotgun (WGS) entry which is preliminary data.</text>
</comment>
<dbReference type="EMBL" id="JAUIZM010000003">
    <property type="protein sequence ID" value="KAK1391343.1"/>
    <property type="molecule type" value="Genomic_DNA"/>
</dbReference>
<dbReference type="Proteomes" id="UP001237642">
    <property type="component" value="Unassembled WGS sequence"/>
</dbReference>
<evidence type="ECO:0000313" key="2">
    <source>
        <dbReference type="Proteomes" id="UP001237642"/>
    </source>
</evidence>
<evidence type="ECO:0000313" key="1">
    <source>
        <dbReference type="EMBL" id="KAK1391343.1"/>
    </source>
</evidence>
<dbReference type="InterPro" id="IPR035897">
    <property type="entry name" value="Toll_tir_struct_dom_sf"/>
</dbReference>
<protein>
    <submittedName>
        <fullName evidence="1">Uncharacterized protein</fullName>
    </submittedName>
</protein>
<sequence length="145" mass="16561">MIQKWRSALSEIAELSGHHLRKEANENESNTIQEIVGNVETWTSATTVSRLEKYLCEIDSAVDEIYEELDVESKIDVLEKSLSEINSAVKEKYQELNMKSKIDVLEKSIVPKIDVLQKSLVWIGSAVEEIVESDDESDDDFFSFF</sequence>
<gene>
    <name evidence="1" type="ORF">POM88_010399</name>
</gene>
<reference evidence="1" key="1">
    <citation type="submission" date="2023-02" db="EMBL/GenBank/DDBJ databases">
        <title>Genome of toxic invasive species Heracleum sosnowskyi carries increased number of genes despite the absence of recent whole-genome duplications.</title>
        <authorList>
            <person name="Schelkunov M."/>
            <person name="Shtratnikova V."/>
            <person name="Makarenko M."/>
            <person name="Klepikova A."/>
            <person name="Omelchenko D."/>
            <person name="Novikova G."/>
            <person name="Obukhova E."/>
            <person name="Bogdanov V."/>
            <person name="Penin A."/>
            <person name="Logacheva M."/>
        </authorList>
    </citation>
    <scope>NUCLEOTIDE SEQUENCE</scope>
    <source>
        <strain evidence="1">Hsosn_3</strain>
        <tissue evidence="1">Leaf</tissue>
    </source>
</reference>
<proteinExistence type="predicted"/>
<dbReference type="AlphaFoldDB" id="A0AAD8IUB9"/>
<keyword evidence="2" id="KW-1185">Reference proteome</keyword>
<name>A0AAD8IUB9_9APIA</name>